<gene>
    <name evidence="2" type="ORF">CEXT_811071</name>
</gene>
<evidence type="ECO:0000256" key="1">
    <source>
        <dbReference type="SAM" id="MobiDB-lite"/>
    </source>
</evidence>
<dbReference type="AlphaFoldDB" id="A0AAV4T8L9"/>
<feature type="region of interest" description="Disordered" evidence="1">
    <location>
        <begin position="266"/>
        <end position="286"/>
    </location>
</feature>
<name>A0AAV4T8L9_CAEEX</name>
<organism evidence="2 3">
    <name type="scientific">Caerostris extrusa</name>
    <name type="common">Bark spider</name>
    <name type="synonym">Caerostris bankana</name>
    <dbReference type="NCBI Taxonomy" id="172846"/>
    <lineage>
        <taxon>Eukaryota</taxon>
        <taxon>Metazoa</taxon>
        <taxon>Ecdysozoa</taxon>
        <taxon>Arthropoda</taxon>
        <taxon>Chelicerata</taxon>
        <taxon>Arachnida</taxon>
        <taxon>Araneae</taxon>
        <taxon>Araneomorphae</taxon>
        <taxon>Entelegynae</taxon>
        <taxon>Araneoidea</taxon>
        <taxon>Araneidae</taxon>
        <taxon>Caerostris</taxon>
    </lineage>
</organism>
<dbReference type="Proteomes" id="UP001054945">
    <property type="component" value="Unassembled WGS sequence"/>
</dbReference>
<keyword evidence="3" id="KW-1185">Reference proteome</keyword>
<sequence>MQEKHGNRLADGWDVSPNQAPCRVTIDVCGLALYRWNSQFATSGRFWSIANLKRGVESAVKSSPSPPAAHAKRRSKLCEPPQMLQQSLGREKFKRSSTPPSSPPPFWSTRRKHPSNFPFQEARVRATLSYELENFWRCHYLESSLPPSPKHLVLFCHSKAPPASRRQLPLSPLSSVLHPLIFPALSNSWEKACMCPDPEKRLAMPLAHISLLPLANGRQVFFILRLPIPALGPVDPSQRCSNQQLLKGLDDFLQIPTSSIHFLCPPLPPHSTTQQEPYTHLSSEPP</sequence>
<evidence type="ECO:0000313" key="3">
    <source>
        <dbReference type="Proteomes" id="UP001054945"/>
    </source>
</evidence>
<feature type="region of interest" description="Disordered" evidence="1">
    <location>
        <begin position="58"/>
        <end position="112"/>
    </location>
</feature>
<dbReference type="EMBL" id="BPLR01010870">
    <property type="protein sequence ID" value="GIY42600.1"/>
    <property type="molecule type" value="Genomic_DNA"/>
</dbReference>
<evidence type="ECO:0000313" key="2">
    <source>
        <dbReference type="EMBL" id="GIY42600.1"/>
    </source>
</evidence>
<feature type="compositionally biased region" description="Polar residues" evidence="1">
    <location>
        <begin position="270"/>
        <end position="286"/>
    </location>
</feature>
<accession>A0AAV4T8L9</accession>
<protein>
    <submittedName>
        <fullName evidence="2">Uncharacterized protein</fullName>
    </submittedName>
</protein>
<proteinExistence type="predicted"/>
<comment type="caution">
    <text evidence="2">The sequence shown here is derived from an EMBL/GenBank/DDBJ whole genome shotgun (WGS) entry which is preliminary data.</text>
</comment>
<reference evidence="2 3" key="1">
    <citation type="submission" date="2021-06" db="EMBL/GenBank/DDBJ databases">
        <title>Caerostris extrusa draft genome.</title>
        <authorList>
            <person name="Kono N."/>
            <person name="Arakawa K."/>
        </authorList>
    </citation>
    <scope>NUCLEOTIDE SEQUENCE [LARGE SCALE GENOMIC DNA]</scope>
</reference>